<gene>
    <name evidence="1" type="ORF">AFUS01_LOCUS24426</name>
</gene>
<protein>
    <submittedName>
        <fullName evidence="1">Uncharacterized protein</fullName>
    </submittedName>
</protein>
<accession>A0A8J2KIW6</accession>
<proteinExistence type="predicted"/>
<dbReference type="OrthoDB" id="8194903at2759"/>
<dbReference type="AlphaFoldDB" id="A0A8J2KIW6"/>
<dbReference type="PANTHER" id="PTHR46579:SF1">
    <property type="entry name" value="F5_8 TYPE C DOMAIN-CONTAINING PROTEIN"/>
    <property type="match status" value="1"/>
</dbReference>
<keyword evidence="2" id="KW-1185">Reference proteome</keyword>
<name>A0A8J2KIW6_9HEXA</name>
<organism evidence="1 2">
    <name type="scientific">Allacma fusca</name>
    <dbReference type="NCBI Taxonomy" id="39272"/>
    <lineage>
        <taxon>Eukaryota</taxon>
        <taxon>Metazoa</taxon>
        <taxon>Ecdysozoa</taxon>
        <taxon>Arthropoda</taxon>
        <taxon>Hexapoda</taxon>
        <taxon>Collembola</taxon>
        <taxon>Symphypleona</taxon>
        <taxon>Sminthuridae</taxon>
        <taxon>Allacma</taxon>
    </lineage>
</organism>
<evidence type="ECO:0000313" key="1">
    <source>
        <dbReference type="EMBL" id="CAG7785822.1"/>
    </source>
</evidence>
<evidence type="ECO:0000313" key="2">
    <source>
        <dbReference type="Proteomes" id="UP000708208"/>
    </source>
</evidence>
<dbReference type="PANTHER" id="PTHR46579">
    <property type="entry name" value="F5/8 TYPE C DOMAIN-CONTAINING PROTEIN-RELATED"/>
    <property type="match status" value="1"/>
</dbReference>
<feature type="non-terminal residue" evidence="1">
    <location>
        <position position="1"/>
    </location>
</feature>
<comment type="caution">
    <text evidence="1">The sequence shown here is derived from an EMBL/GenBank/DDBJ whole genome shotgun (WGS) entry which is preliminary data.</text>
</comment>
<dbReference type="Proteomes" id="UP000708208">
    <property type="component" value="Unassembled WGS sequence"/>
</dbReference>
<dbReference type="EMBL" id="CAJVCH010304985">
    <property type="protein sequence ID" value="CAG7785822.1"/>
    <property type="molecule type" value="Genomic_DNA"/>
</dbReference>
<sequence>MCDKSNTCPSCKTIDLNTNKNYFFTFDVKRSLQELLNVADVAKDLSQNIKKRTDRRSNDISYVEEIFDGKLYKAFRNLEEFDLTGTVNSDGVPCCDSSKFSVWPFLISLHELSYYVRRKHTIIAALWFGKEKPVFTTFLKPIVQELNEISKQRLSWISDGIPVSSSLVFPLLAADSVTRCSLQGLTQFNGAYGCPTCLEKGETHWESESSHKWIYKSHNAPKRTHAGFLQDIGVLRENLVLRANCSSFHAIKESTPLLLLKTFDIVNGFTFDYMHTVELGTSSKKVYEFDIQTAKTLLYEFASNVESLYGKSFCSFNVHLLTHAADCVENWGPL</sequence>
<reference evidence="1" key="1">
    <citation type="submission" date="2021-06" db="EMBL/GenBank/DDBJ databases">
        <authorList>
            <person name="Hodson N. C."/>
            <person name="Mongue J. A."/>
            <person name="Jaron S. K."/>
        </authorList>
    </citation>
    <scope>NUCLEOTIDE SEQUENCE</scope>
</reference>